<sequence>MYNAEARLPTTTVRDRIYKKQEEEASMAAILWRKKLVLHRSLAGVSIGISQNPIMHAPIPSAQGDPLSRAEENERSPGTTSRRPEKQASPGAGQFGYDTAAGGRSWWTTTGALELKFEEMERGLLIGAGAGWVDDFALRWQRWVAGAGDERC</sequence>
<dbReference type="AlphaFoldDB" id="A0A2T8KXP5"/>
<dbReference type="Gramene" id="PVH66958">
    <property type="protein sequence ID" value="PVH66958"/>
    <property type="gene ID" value="PAHAL_1G393700"/>
</dbReference>
<name>A0A2T8KXP5_9POAL</name>
<evidence type="ECO:0000313" key="2">
    <source>
        <dbReference type="EMBL" id="PVH66958.1"/>
    </source>
</evidence>
<proteinExistence type="predicted"/>
<protein>
    <submittedName>
        <fullName evidence="2">Uncharacterized protein</fullName>
    </submittedName>
</protein>
<reference evidence="2" key="1">
    <citation type="submission" date="2018-04" db="EMBL/GenBank/DDBJ databases">
        <title>WGS assembly of Panicum hallii.</title>
        <authorList>
            <person name="Lovell J."/>
            <person name="Jenkins J."/>
            <person name="Lowry D."/>
            <person name="Mamidi S."/>
            <person name="Sreedasyam A."/>
            <person name="Weng X."/>
            <person name="Barry K."/>
            <person name="Bonette J."/>
            <person name="Campitelli B."/>
            <person name="Daum C."/>
            <person name="Gordon S."/>
            <person name="Gould B."/>
            <person name="Lipzen A."/>
            <person name="Macqueen A."/>
            <person name="Palacio-Mejia J."/>
            <person name="Plott C."/>
            <person name="Shakirov E."/>
            <person name="Shu S."/>
            <person name="Yoshinaga Y."/>
            <person name="Zane M."/>
            <person name="Rokhsar D."/>
            <person name="Grimwood J."/>
            <person name="Schmutz J."/>
            <person name="Juenger T."/>
        </authorList>
    </citation>
    <scope>NUCLEOTIDE SEQUENCE [LARGE SCALE GENOMIC DNA]</scope>
    <source>
        <strain evidence="2">FIL2</strain>
    </source>
</reference>
<gene>
    <name evidence="2" type="ORF">PAHAL_1G393700</name>
</gene>
<evidence type="ECO:0000256" key="1">
    <source>
        <dbReference type="SAM" id="MobiDB-lite"/>
    </source>
</evidence>
<dbReference type="EMBL" id="CM008046">
    <property type="protein sequence ID" value="PVH66958.1"/>
    <property type="molecule type" value="Genomic_DNA"/>
</dbReference>
<organism evidence="2">
    <name type="scientific">Panicum hallii</name>
    <dbReference type="NCBI Taxonomy" id="206008"/>
    <lineage>
        <taxon>Eukaryota</taxon>
        <taxon>Viridiplantae</taxon>
        <taxon>Streptophyta</taxon>
        <taxon>Embryophyta</taxon>
        <taxon>Tracheophyta</taxon>
        <taxon>Spermatophyta</taxon>
        <taxon>Magnoliopsida</taxon>
        <taxon>Liliopsida</taxon>
        <taxon>Poales</taxon>
        <taxon>Poaceae</taxon>
        <taxon>PACMAD clade</taxon>
        <taxon>Panicoideae</taxon>
        <taxon>Panicodae</taxon>
        <taxon>Paniceae</taxon>
        <taxon>Panicinae</taxon>
        <taxon>Panicum</taxon>
        <taxon>Panicum sect. Panicum</taxon>
    </lineage>
</organism>
<dbReference type="Proteomes" id="UP000243499">
    <property type="component" value="Chromosome 1"/>
</dbReference>
<accession>A0A2T8KXP5</accession>
<feature type="region of interest" description="Disordered" evidence="1">
    <location>
        <begin position="53"/>
        <end position="100"/>
    </location>
</feature>